<evidence type="ECO:0000256" key="1">
    <source>
        <dbReference type="SAM" id="MobiDB-lite"/>
    </source>
</evidence>
<dbReference type="Pfam" id="PF12708">
    <property type="entry name" value="Pect-lyase_RHGA_epim"/>
    <property type="match status" value="1"/>
</dbReference>
<accession>A0ABU7Z222</accession>
<evidence type="ECO:0000259" key="2">
    <source>
        <dbReference type="Pfam" id="PF12708"/>
    </source>
</evidence>
<feature type="domain" description="Rhamnogalacturonase A/B/Epimerase-like pectate lyase" evidence="2">
    <location>
        <begin position="32"/>
        <end position="75"/>
    </location>
</feature>
<dbReference type="InterPro" id="IPR024535">
    <property type="entry name" value="RHGA/B-epi-like_pectate_lyase"/>
</dbReference>
<dbReference type="EMBL" id="JAXGFP010000011">
    <property type="protein sequence ID" value="MEG3185226.1"/>
    <property type="molecule type" value="Genomic_DNA"/>
</dbReference>
<dbReference type="Pfam" id="PF13229">
    <property type="entry name" value="Beta_helix"/>
    <property type="match status" value="1"/>
</dbReference>
<dbReference type="InterPro" id="IPR039448">
    <property type="entry name" value="Beta_helix"/>
</dbReference>
<dbReference type="Gene3D" id="2.160.20.10">
    <property type="entry name" value="Single-stranded right-handed beta-helix, Pectin lyase-like"/>
    <property type="match status" value="1"/>
</dbReference>
<dbReference type="InterPro" id="IPR011050">
    <property type="entry name" value="Pectin_lyase_fold/virulence"/>
</dbReference>
<comment type="caution">
    <text evidence="4">The sequence shown here is derived from an EMBL/GenBank/DDBJ whole genome shotgun (WGS) entry which is preliminary data.</text>
</comment>
<protein>
    <submittedName>
        <fullName evidence="4">Right-handed parallel beta-helix repeat-containing protein</fullName>
    </submittedName>
</protein>
<feature type="region of interest" description="Disordered" evidence="1">
    <location>
        <begin position="1"/>
        <end position="29"/>
    </location>
</feature>
<feature type="domain" description="Right handed beta helix" evidence="3">
    <location>
        <begin position="239"/>
        <end position="331"/>
    </location>
</feature>
<dbReference type="InterPro" id="IPR006626">
    <property type="entry name" value="PbH1"/>
</dbReference>
<evidence type="ECO:0000313" key="4">
    <source>
        <dbReference type="EMBL" id="MEG3185226.1"/>
    </source>
</evidence>
<dbReference type="InterPro" id="IPR012334">
    <property type="entry name" value="Pectin_lyas_fold"/>
</dbReference>
<dbReference type="SUPFAM" id="SSF51126">
    <property type="entry name" value="Pectin lyase-like"/>
    <property type="match status" value="1"/>
</dbReference>
<keyword evidence="5" id="KW-1185">Reference proteome</keyword>
<gene>
    <name evidence="4" type="ORF">SNE34_14575</name>
</gene>
<dbReference type="SMART" id="SM00710">
    <property type="entry name" value="PbH1"/>
    <property type="match status" value="7"/>
</dbReference>
<dbReference type="Proteomes" id="UP001355056">
    <property type="component" value="Unassembled WGS sequence"/>
</dbReference>
<evidence type="ECO:0000259" key="3">
    <source>
        <dbReference type="Pfam" id="PF13229"/>
    </source>
</evidence>
<sequence length="364" mass="39306">MAVTGCEAAPMPGPATVRRSVAPSRARGSARIDVREHGVRGNGSHDDTDAFQQAVDALPSDGGTVVVPPGRYLIDPIRGVRLRSRMHLELAPDAELLAKSNGAERSRVIRIHRAEDVEVSGGRISGDRHRHLGTTGEWGYGIHVRAASGVTIRDMHLSDCWGDGLCIGGEWAPGRKRRVLSEDVVIAGVRCSGNRRQGLSIGGSRNVRVLDSEFTDTSGTAPECGIDIEPDGPDSTIGVHIENCLMKGNASNGLQIYKRSHDVTVIDCLIEFNGGYGILAIGAIDGRIAGNRIRHNRLHGLGLRGGTRGYRVSQNHFRNNNTRRVELNRNSPEWASVDGREGTRPHVDIKDASDISLATNFYAD</sequence>
<proteinExistence type="predicted"/>
<name>A0ABU7Z222_9GAMM</name>
<organism evidence="4 5">
    <name type="scientific">Novilysobacter erysipheiresistens</name>
    <dbReference type="NCBI Taxonomy" id="1749332"/>
    <lineage>
        <taxon>Bacteria</taxon>
        <taxon>Pseudomonadati</taxon>
        <taxon>Pseudomonadota</taxon>
        <taxon>Gammaproteobacteria</taxon>
        <taxon>Lysobacterales</taxon>
        <taxon>Lysobacteraceae</taxon>
        <taxon>Novilysobacter</taxon>
    </lineage>
</organism>
<evidence type="ECO:0000313" key="5">
    <source>
        <dbReference type="Proteomes" id="UP001355056"/>
    </source>
</evidence>
<dbReference type="RefSeq" id="WP_332618351.1">
    <property type="nucleotide sequence ID" value="NZ_JAXGFP010000011.1"/>
</dbReference>
<reference evidence="4 5" key="1">
    <citation type="journal article" date="2016" name="Int. J. Syst. Evol. Microbiol.">
        <title>Lysobacter erysipheiresistens sp. nov., an antagonist of powdery mildew, isolated from tobacco-cultivated soil.</title>
        <authorList>
            <person name="Xie B."/>
            <person name="Li T."/>
            <person name="Lin X."/>
            <person name="Wang C.J."/>
            <person name="Chen Y.J."/>
            <person name="Liu W.J."/>
            <person name="Zhao Z.W."/>
        </authorList>
    </citation>
    <scope>NUCLEOTIDE SEQUENCE [LARGE SCALE GENOMIC DNA]</scope>
    <source>
        <strain evidence="4 5">RS-LYSO-3</strain>
    </source>
</reference>